<keyword evidence="1" id="KW-0812">Transmembrane</keyword>
<evidence type="ECO:0008006" key="4">
    <source>
        <dbReference type="Google" id="ProtNLM"/>
    </source>
</evidence>
<accession>A0ABP7PC15</accession>
<evidence type="ECO:0000256" key="1">
    <source>
        <dbReference type="SAM" id="Phobius"/>
    </source>
</evidence>
<organism evidence="2 3">
    <name type="scientific">Gordonia caeni</name>
    <dbReference type="NCBI Taxonomy" id="1007097"/>
    <lineage>
        <taxon>Bacteria</taxon>
        <taxon>Bacillati</taxon>
        <taxon>Actinomycetota</taxon>
        <taxon>Actinomycetes</taxon>
        <taxon>Mycobacteriales</taxon>
        <taxon>Gordoniaceae</taxon>
        <taxon>Gordonia</taxon>
    </lineage>
</organism>
<feature type="transmembrane region" description="Helical" evidence="1">
    <location>
        <begin position="77"/>
        <end position="99"/>
    </location>
</feature>
<comment type="caution">
    <text evidence="2">The sequence shown here is derived from an EMBL/GenBank/DDBJ whole genome shotgun (WGS) entry which is preliminary data.</text>
</comment>
<dbReference type="Proteomes" id="UP001418444">
    <property type="component" value="Unassembled WGS sequence"/>
</dbReference>
<keyword evidence="1" id="KW-1133">Transmembrane helix</keyword>
<feature type="transmembrane region" description="Helical" evidence="1">
    <location>
        <begin position="50"/>
        <end position="70"/>
    </location>
</feature>
<protein>
    <recommendedName>
        <fullName evidence="4">Tryptophan-rich sensory protein</fullName>
    </recommendedName>
</protein>
<dbReference type="EMBL" id="BAAAZW010000006">
    <property type="protein sequence ID" value="GAA3963155.1"/>
    <property type="molecule type" value="Genomic_DNA"/>
</dbReference>
<sequence length="131" mass="14616">MVQGPRTLWQRDLILGAGAVGAVCRGIAYLPHARTSEVRQLWPIEAWMPLTWWAIVWIATGVLLAASIMWRRLSMPGMAVLAGLLTAWAVSYWWSWWALDVSRAWVTGGLFLMAAVWAGVIASLLERGRRG</sequence>
<reference evidence="3" key="1">
    <citation type="journal article" date="2019" name="Int. J. Syst. Evol. Microbiol.">
        <title>The Global Catalogue of Microorganisms (GCM) 10K type strain sequencing project: providing services to taxonomists for standard genome sequencing and annotation.</title>
        <authorList>
            <consortium name="The Broad Institute Genomics Platform"/>
            <consortium name="The Broad Institute Genome Sequencing Center for Infectious Disease"/>
            <person name="Wu L."/>
            <person name="Ma J."/>
        </authorList>
    </citation>
    <scope>NUCLEOTIDE SEQUENCE [LARGE SCALE GENOMIC DNA]</scope>
    <source>
        <strain evidence="3">JCM 16923</strain>
    </source>
</reference>
<gene>
    <name evidence="2" type="ORF">GCM10022231_24290</name>
</gene>
<feature type="transmembrane region" description="Helical" evidence="1">
    <location>
        <begin position="12"/>
        <end position="30"/>
    </location>
</feature>
<evidence type="ECO:0000313" key="2">
    <source>
        <dbReference type="EMBL" id="GAA3963155.1"/>
    </source>
</evidence>
<evidence type="ECO:0000313" key="3">
    <source>
        <dbReference type="Proteomes" id="UP001418444"/>
    </source>
</evidence>
<name>A0ABP7PC15_9ACTN</name>
<keyword evidence="3" id="KW-1185">Reference proteome</keyword>
<feature type="transmembrane region" description="Helical" evidence="1">
    <location>
        <begin position="105"/>
        <end position="125"/>
    </location>
</feature>
<keyword evidence="1" id="KW-0472">Membrane</keyword>
<proteinExistence type="predicted"/>